<feature type="region of interest" description="Disordered" evidence="1">
    <location>
        <begin position="305"/>
        <end position="329"/>
    </location>
</feature>
<evidence type="ECO:0000256" key="1">
    <source>
        <dbReference type="SAM" id="MobiDB-lite"/>
    </source>
</evidence>
<proteinExistence type="predicted"/>
<dbReference type="Proteomes" id="UP000165822">
    <property type="component" value="Genome"/>
</dbReference>
<evidence type="ECO:0000313" key="3">
    <source>
        <dbReference type="Proteomes" id="UP000165822"/>
    </source>
</evidence>
<reference evidence="2 3" key="1">
    <citation type="journal article" date="2015" name="J. Infect. Dis.">
        <title>Human polyomavirus 7-associated pruritic rash and viremia in transplant recipients.</title>
        <authorList>
            <person name="Ho J."/>
            <person name="Jedrych J.J."/>
            <person name="Feng H."/>
            <person name="Natalie A.A."/>
            <person name="Grandinetti L."/>
            <person name="Mirvish E."/>
            <person name="Crespo M.M."/>
            <person name="Yadav D."/>
            <person name="Fasanella K.E."/>
            <person name="Proksell S."/>
            <person name="Kuan S.F."/>
            <person name="Pastrana D.V."/>
            <person name="Buck C.B."/>
            <person name="Shuda Y."/>
            <person name="Moore P.S."/>
            <person name="Chang Y."/>
        </authorList>
    </citation>
    <scope>NUCLEOTIDE SEQUENCE [LARGE SCALE GENOMIC DNA]</scope>
    <source>
        <strain evidence="2">PITT1</strain>
    </source>
</reference>
<dbReference type="Pfam" id="PF25627">
    <property type="entry name" value="Polyoma_VP2"/>
    <property type="match status" value="1"/>
</dbReference>
<dbReference type="InterPro" id="IPR057924">
    <property type="entry name" value="Polyoma_VP2"/>
</dbReference>
<feature type="compositionally biased region" description="Basic residues" evidence="1">
    <location>
        <begin position="308"/>
        <end position="317"/>
    </location>
</feature>
<protein>
    <submittedName>
        <fullName evidence="2">VP2</fullName>
    </submittedName>
</protein>
<organism evidence="2 3">
    <name type="scientific">Human polyomavirus 7</name>
    <dbReference type="NCBI Taxonomy" id="746831"/>
    <lineage>
        <taxon>Viruses</taxon>
        <taxon>Monodnaviria</taxon>
        <taxon>Shotokuvirae</taxon>
        <taxon>Cossaviricota</taxon>
        <taxon>Papovaviricetes</taxon>
        <taxon>Sepolyvirales</taxon>
        <taxon>Polyomaviridae</taxon>
        <taxon>Deltapolyomavirus</taxon>
        <taxon>Deltapolyomavirus septihominis</taxon>
    </lineage>
</organism>
<name>A0A089GJX8_9POLY</name>
<accession>A0A089GJX8</accession>
<sequence length="329" mass="35625">MGILLSIPEIIAATAIGGGEALEIAGSVGALVSGEGLATLEALQSAAALSTEATAALAVSNEAAIVLSTIPELSQTLFGVQTLLSSVAGVGGVVYNLNPGELYQAPEGPGGLGPRIGSTTMALQLWLPQAWPWGGAAGGVPDWLLEVLREVPTPSEILYNIARGIWTSYYRTGRELIQRTATRELASLLSRLRQNIINGANRAIEMAPDPVQGLLNLINQAIAYNRDWETRALLEGRPLFEPGGVVMYDTQNLPLSGNNDQRGGFHDEGTWVSFQGEEGNTPQYTIPQWMLFVLEELQKEVNKENKHALSKKRKWTHTKTFQSDKKRRR</sequence>
<dbReference type="EMBL" id="KJ733012">
    <property type="protein sequence ID" value="AIP98370.1"/>
    <property type="molecule type" value="Genomic_DNA"/>
</dbReference>
<evidence type="ECO:0000313" key="2">
    <source>
        <dbReference type="EMBL" id="AIP98370.1"/>
    </source>
</evidence>